<organism evidence="2 3">
    <name type="scientific">Altererythrobacter litoralis</name>
    <dbReference type="NCBI Taxonomy" id="3113904"/>
    <lineage>
        <taxon>Bacteria</taxon>
        <taxon>Pseudomonadati</taxon>
        <taxon>Pseudomonadota</taxon>
        <taxon>Alphaproteobacteria</taxon>
        <taxon>Sphingomonadales</taxon>
        <taxon>Erythrobacteraceae</taxon>
        <taxon>Altererythrobacter</taxon>
    </lineage>
</organism>
<proteinExistence type="predicted"/>
<keyword evidence="3" id="KW-1185">Reference proteome</keyword>
<comment type="caution">
    <text evidence="2">The sequence shown here is derived from an EMBL/GenBank/DDBJ whole genome shotgun (WGS) entry which is preliminary data.</text>
</comment>
<gene>
    <name evidence="2" type="ORF">VRS74_00445</name>
</gene>
<dbReference type="PANTHER" id="PTHR38075:SF1">
    <property type="entry name" value="DUF4139 DOMAIN-CONTAINING PROTEIN"/>
    <property type="match status" value="1"/>
</dbReference>
<feature type="signal peptide" evidence="1">
    <location>
        <begin position="1"/>
        <end position="25"/>
    </location>
</feature>
<dbReference type="EMBL" id="JAZDQV010000001">
    <property type="protein sequence ID" value="MEE1876151.1"/>
    <property type="molecule type" value="Genomic_DNA"/>
</dbReference>
<name>A0ABU7GDB2_9SPHN</name>
<sequence>MANLRKWKRALLAGGLLATSTAVLSQSGDSAQGDVSVTIYNNDLALVQDVRQIAIAAGRSRIEFPDVSARIRPETLSFAASGAAIVEQNFDFDLLTPQKMMEKAIGQTVTLIRTNPATGVETRERAKVLSTAGGVVIQIGDRIEVLRDDGLPVRVVFDGVPPNLRARPTLSVNVQSQRAGVRPASIRYLTPGLGWNADYVALFDEARGTIDMQGWVTLTNNTGTTFNNADTLLVAGNPATSQQQYNGYPYRPVPRGTPQVRPGTESANREQVGDFYLYPIAARTTIANAQTKQVSFLDVQGVAARKVYGHTVGWLANYDQPQNVSSQIAFSSSKSGGLGDALPAGTVRFYQRDRQGSPQFIGESGIDHTPMGSELTLRTGDAFDIFVKSEVLNRDRITERQWEDFERFTVKLPDGQAVTGTTQRVNKSEYWVTTMRYTLTNAKSSQVEVELVQAGLDRGWWSRDYRILSEDLPGEQLNADKRKYVITVPANGERVVRVSYATRY</sequence>
<dbReference type="Proteomes" id="UP001343492">
    <property type="component" value="Unassembled WGS sequence"/>
</dbReference>
<dbReference type="RefSeq" id="WP_354143264.1">
    <property type="nucleotide sequence ID" value="NZ_JAZDQV010000001.1"/>
</dbReference>
<dbReference type="PANTHER" id="PTHR38075">
    <property type="entry name" value="DUF4139 DOMAIN-CONTAINING PROTEIN"/>
    <property type="match status" value="1"/>
</dbReference>
<reference evidence="2 3" key="1">
    <citation type="submission" date="2024-01" db="EMBL/GenBank/DDBJ databases">
        <title>The genome sequence of Erythrobacteraceae sp. strain 1XM1-14.</title>
        <authorList>
            <person name="Liu Y."/>
        </authorList>
    </citation>
    <scope>NUCLEOTIDE SEQUENCE [LARGE SCALE GENOMIC DNA]</scope>
    <source>
        <strain evidence="2 3">1XM1-14</strain>
    </source>
</reference>
<evidence type="ECO:0000256" key="1">
    <source>
        <dbReference type="SAM" id="SignalP"/>
    </source>
</evidence>
<evidence type="ECO:0000313" key="2">
    <source>
        <dbReference type="EMBL" id="MEE1876151.1"/>
    </source>
</evidence>
<feature type="chain" id="PRO_5047535058" evidence="1">
    <location>
        <begin position="26"/>
        <end position="504"/>
    </location>
</feature>
<protein>
    <submittedName>
        <fullName evidence="2">DUF4139 domain-containing protein</fullName>
    </submittedName>
</protein>
<accession>A0ABU7GDB2</accession>
<evidence type="ECO:0000313" key="3">
    <source>
        <dbReference type="Proteomes" id="UP001343492"/>
    </source>
</evidence>
<keyword evidence="1" id="KW-0732">Signal</keyword>